<dbReference type="Proteomes" id="UP000001882">
    <property type="component" value="Chromosome"/>
</dbReference>
<evidence type="ECO:0000256" key="1">
    <source>
        <dbReference type="SAM" id="Phobius"/>
    </source>
</evidence>
<feature type="transmembrane region" description="Helical" evidence="1">
    <location>
        <begin position="81"/>
        <end position="98"/>
    </location>
</feature>
<evidence type="ECO:0000313" key="2">
    <source>
        <dbReference type="EMBL" id="BAI61600.1"/>
    </source>
</evidence>
<feature type="transmembrane region" description="Helical" evidence="1">
    <location>
        <begin position="110"/>
        <end position="126"/>
    </location>
</feature>
<keyword evidence="3" id="KW-1185">Reference proteome</keyword>
<keyword evidence="1" id="KW-0472">Membrane</keyword>
<feature type="transmembrane region" description="Helical" evidence="1">
    <location>
        <begin position="53"/>
        <end position="74"/>
    </location>
</feature>
<dbReference type="RefSeq" id="WP_012900279.1">
    <property type="nucleotide sequence ID" value="NC_013665.1"/>
</dbReference>
<sequence>MSDGTKAIAVQQEEIEDGAGIKRDILLGVIYRSVALALFAGFVIIYFPSSDFFYPAIYAAAILYIGSLVSMFIAGKLSRPIAYASVVLAVTVFLAMSLPAQDMFPSVKGLQMPVLITGIIGAAHCLSRAYSEFTGVVTRALLIAALGVLYYSAFTSVDMPVLSQFSMLALIAFVSAAIYSLLGILKRHSNEKVAYVGNLFSRIESPVATSIIVALVMTYVLLVRQSLASLGSFGQAVIEWAALSGIVLFIFIKIQSAMLDDSAQKLEGRTWPAGAYSDKAELEKATYEVNSFVNEGKKEGLVMLMATALLDNGVPADTSRSILSIIIDHEDDKEPPAMFKWAVGNINEANRKKRLEAVNDMTAAMVSAIDAAGDAVKKHNGPDMVRQRV</sequence>
<feature type="transmembrane region" description="Helical" evidence="1">
    <location>
        <begin position="133"/>
        <end position="153"/>
    </location>
</feature>
<feature type="transmembrane region" description="Helical" evidence="1">
    <location>
        <begin position="29"/>
        <end position="47"/>
    </location>
</feature>
<protein>
    <submittedName>
        <fullName evidence="2">Uncharacterized protein</fullName>
    </submittedName>
</protein>
<keyword evidence="1" id="KW-1133">Transmembrane helix</keyword>
<organism evidence="2 3">
    <name type="scientific">Methanocella paludicola (strain DSM 17711 / JCM 13418 / NBRC 101707 / SANAE)</name>
    <dbReference type="NCBI Taxonomy" id="304371"/>
    <lineage>
        <taxon>Archaea</taxon>
        <taxon>Methanobacteriati</taxon>
        <taxon>Methanobacteriota</taxon>
        <taxon>Stenosarchaea group</taxon>
        <taxon>Methanomicrobia</taxon>
        <taxon>Methanocellales</taxon>
        <taxon>Methanocellaceae</taxon>
        <taxon>Methanocella</taxon>
    </lineage>
</organism>
<reference evidence="2 3" key="1">
    <citation type="journal article" date="2007" name="Appl. Environ. Microbiol.">
        <title>Isolation of key methanogens for global methane emission from rice paddy fields: a novel isolate affiliated with the clone cluster rice cluster I.</title>
        <authorList>
            <person name="Sakai S."/>
            <person name="Imachi H."/>
            <person name="Sekiguchi Y."/>
            <person name="Ohashi A."/>
            <person name="Harada H."/>
            <person name="Kamagata Y."/>
        </authorList>
    </citation>
    <scope>NUCLEOTIDE SEQUENCE [LARGE SCALE GENOMIC DNA]</scope>
    <source>
        <strain evidence="3">DSM 17711 / JCM 13418 / NBRC 101707 / SANAE</strain>
    </source>
</reference>
<dbReference type="KEGG" id="mpd:MCP_1528"/>
<reference evidence="3" key="3">
    <citation type="journal article" date="2011" name="PLoS ONE">
        <title>Genome sequence of a mesophilic hydrogenotrophic methanogen Methanocella paludicola, the first cultivated representative of the order Methanocellales.</title>
        <authorList>
            <person name="Sakai S."/>
            <person name="Takaki Y."/>
            <person name="Shimamura S."/>
            <person name="Sekine M."/>
            <person name="Tajima T."/>
            <person name="Kosugi H."/>
            <person name="Ichikawa N."/>
            <person name="Tasumi E."/>
            <person name="Hiraki A.T."/>
            <person name="Shimizu A."/>
            <person name="Kato Y."/>
            <person name="Nishiko R."/>
            <person name="Mori K."/>
            <person name="Fujita N."/>
            <person name="Imachi H."/>
            <person name="Takai K."/>
        </authorList>
    </citation>
    <scope>NUCLEOTIDE SEQUENCE [LARGE SCALE GENOMIC DNA]</scope>
    <source>
        <strain evidence="3">DSM 17711 / JCM 13418 / NBRC 101707 / SANAE</strain>
    </source>
</reference>
<keyword evidence="1" id="KW-0812">Transmembrane</keyword>
<dbReference type="InParanoid" id="D1YYS8"/>
<feature type="transmembrane region" description="Helical" evidence="1">
    <location>
        <begin position="165"/>
        <end position="185"/>
    </location>
</feature>
<gene>
    <name evidence="2" type="ordered locus">MCP_1528</name>
</gene>
<reference evidence="2 3" key="2">
    <citation type="journal article" date="2008" name="Int. J. Syst. Evol. Microbiol.">
        <title>Methanocella paludicola gen. nov., sp. nov., a methane-producing archaeon, the first isolate of the lineage 'Rice Cluster I', and proposal of the new archaeal order Methanocellales ord. nov.</title>
        <authorList>
            <person name="Sakai S."/>
            <person name="Imachi H."/>
            <person name="Hanada S."/>
            <person name="Ohashi A."/>
            <person name="Harada H."/>
            <person name="Kamagata Y."/>
        </authorList>
    </citation>
    <scope>NUCLEOTIDE SEQUENCE [LARGE SCALE GENOMIC DNA]</scope>
    <source>
        <strain evidence="3">DSM 17711 / JCM 13418 / NBRC 101707 / SANAE</strain>
    </source>
</reference>
<dbReference type="STRING" id="304371.MCP_1528"/>
<proteinExistence type="predicted"/>
<accession>D1YYS8</accession>
<name>D1YYS8_METPS</name>
<dbReference type="GeneID" id="8681471"/>
<dbReference type="eggNOG" id="arCOG03835">
    <property type="taxonomic scope" value="Archaea"/>
</dbReference>
<feature type="transmembrane region" description="Helical" evidence="1">
    <location>
        <begin position="206"/>
        <end position="227"/>
    </location>
</feature>
<feature type="transmembrane region" description="Helical" evidence="1">
    <location>
        <begin position="233"/>
        <end position="252"/>
    </location>
</feature>
<dbReference type="EMBL" id="AP011532">
    <property type="protein sequence ID" value="BAI61600.1"/>
    <property type="molecule type" value="Genomic_DNA"/>
</dbReference>
<dbReference type="AlphaFoldDB" id="D1YYS8"/>
<evidence type="ECO:0000313" key="3">
    <source>
        <dbReference type="Proteomes" id="UP000001882"/>
    </source>
</evidence>